<evidence type="ECO:0000256" key="2">
    <source>
        <dbReference type="ARBA" id="ARBA00004629"/>
    </source>
</evidence>
<comment type="similarity">
    <text evidence="7">Belongs to the CENP-H/MCM16 family.</text>
</comment>
<keyword evidence="4" id="KW-0995">Kinetochore</keyword>
<dbReference type="GO" id="GO:0000776">
    <property type="term" value="C:kinetochore"/>
    <property type="evidence" value="ECO:0007669"/>
    <property type="project" value="UniProtKB-KW"/>
</dbReference>
<reference evidence="9 10" key="1">
    <citation type="submission" date="2018-06" db="EMBL/GenBank/DDBJ databases">
        <title>Comparative genomics reveals the genomic features of Rhizophagus irregularis, R. cerebriforme, R. diaphanum and Gigaspora rosea, and their symbiotic lifestyle signature.</title>
        <authorList>
            <person name="Morin E."/>
            <person name="San Clemente H."/>
            <person name="Chen E.C.H."/>
            <person name="De La Providencia I."/>
            <person name="Hainaut M."/>
            <person name="Kuo A."/>
            <person name="Kohler A."/>
            <person name="Murat C."/>
            <person name="Tang N."/>
            <person name="Roy S."/>
            <person name="Loubradou J."/>
            <person name="Henrissat B."/>
            <person name="Grigoriev I.V."/>
            <person name="Corradi N."/>
            <person name="Roux C."/>
            <person name="Martin F.M."/>
        </authorList>
    </citation>
    <scope>NUCLEOTIDE SEQUENCE [LARGE SCALE GENOMIC DNA]</scope>
    <source>
        <strain evidence="9 10">DAOM 227022</strain>
    </source>
</reference>
<comment type="caution">
    <text evidence="9">The sequence shown here is derived from an EMBL/GenBank/DDBJ whole genome shotgun (WGS) entry which is preliminary data.</text>
</comment>
<dbReference type="EMBL" id="QKYT01000158">
    <property type="protein sequence ID" value="RIA91245.1"/>
    <property type="molecule type" value="Genomic_DNA"/>
</dbReference>
<evidence type="ECO:0000256" key="6">
    <source>
        <dbReference type="ARBA" id="ARBA00023328"/>
    </source>
</evidence>
<gene>
    <name evidence="9" type="ORF">C1645_822310</name>
</gene>
<keyword evidence="3" id="KW-0158">Chromosome</keyword>
<dbReference type="Proteomes" id="UP000265703">
    <property type="component" value="Unassembled WGS sequence"/>
</dbReference>
<evidence type="ECO:0000256" key="5">
    <source>
        <dbReference type="ARBA" id="ARBA00023242"/>
    </source>
</evidence>
<evidence type="ECO:0000313" key="10">
    <source>
        <dbReference type="Proteomes" id="UP000265703"/>
    </source>
</evidence>
<evidence type="ECO:0000313" key="9">
    <source>
        <dbReference type="EMBL" id="RIA91245.1"/>
    </source>
</evidence>
<dbReference type="AlphaFoldDB" id="A0A397T4M0"/>
<comment type="subcellular location">
    <subcellularLocation>
        <location evidence="2">Chromosome</location>
        <location evidence="2">Centromere</location>
        <location evidence="2">Kinetochore</location>
    </subcellularLocation>
    <subcellularLocation>
        <location evidence="1">Nucleus</location>
    </subcellularLocation>
</comment>
<keyword evidence="10" id="KW-1185">Reference proteome</keyword>
<dbReference type="GO" id="GO:0051382">
    <property type="term" value="P:kinetochore assembly"/>
    <property type="evidence" value="ECO:0007669"/>
    <property type="project" value="InterPro"/>
</dbReference>
<sequence length="259" mass="30011">MSLKAIIESANLLLQTTLNTNIGFTEISTNKEKFIFTYKEEEILRLEARLELLKKQIRGSRYTLQRKRCLDIFESSELDGESEETSLEERNKEKKSEFAALNTKNRVKDKAAENAEIGRVIMDSLFSEGDKTSHESCLNEMINQRDLLVSEFLKSHQELLSVQYELANLKQAVIVRHRENRILMRKINELTSKPMTKFYEKSESSQSEIILQLRRNLTNARAKREIARNILQGLILESGVEWADDEDLLKLMLAIGEEL</sequence>
<dbReference type="InterPro" id="IPR008426">
    <property type="entry name" value="CENP-H_C"/>
</dbReference>
<accession>A0A397T4M0</accession>
<evidence type="ECO:0000256" key="3">
    <source>
        <dbReference type="ARBA" id="ARBA00022454"/>
    </source>
</evidence>
<protein>
    <submittedName>
        <fullName evidence="9">Centromere protein H (CENP-H)-domain-containing protein</fullName>
    </submittedName>
</protein>
<feature type="domain" description="Centromere protein H C-terminal" evidence="8">
    <location>
        <begin position="80"/>
        <end position="253"/>
    </location>
</feature>
<dbReference type="GO" id="GO:0007059">
    <property type="term" value="P:chromosome segregation"/>
    <property type="evidence" value="ECO:0007669"/>
    <property type="project" value="TreeGrafter"/>
</dbReference>
<proteinExistence type="inferred from homology"/>
<organism evidence="9 10">
    <name type="scientific">Glomus cerebriforme</name>
    <dbReference type="NCBI Taxonomy" id="658196"/>
    <lineage>
        <taxon>Eukaryota</taxon>
        <taxon>Fungi</taxon>
        <taxon>Fungi incertae sedis</taxon>
        <taxon>Mucoromycota</taxon>
        <taxon>Glomeromycotina</taxon>
        <taxon>Glomeromycetes</taxon>
        <taxon>Glomerales</taxon>
        <taxon>Glomeraceae</taxon>
        <taxon>Glomus</taxon>
    </lineage>
</organism>
<dbReference type="GO" id="GO:0043515">
    <property type="term" value="F:kinetochore binding"/>
    <property type="evidence" value="ECO:0007669"/>
    <property type="project" value="TreeGrafter"/>
</dbReference>
<evidence type="ECO:0000259" key="8">
    <source>
        <dbReference type="Pfam" id="PF05837"/>
    </source>
</evidence>
<keyword evidence="6" id="KW-0137">Centromere</keyword>
<dbReference type="GO" id="GO:0005634">
    <property type="term" value="C:nucleus"/>
    <property type="evidence" value="ECO:0007669"/>
    <property type="project" value="UniProtKB-SubCell"/>
</dbReference>
<dbReference type="OrthoDB" id="2274804at2759"/>
<dbReference type="PANTHER" id="PTHR48122">
    <property type="entry name" value="CENTROMERE PROTEIN H"/>
    <property type="match status" value="1"/>
</dbReference>
<dbReference type="InterPro" id="IPR040034">
    <property type="entry name" value="CENP-H"/>
</dbReference>
<dbReference type="PANTHER" id="PTHR48122:SF1">
    <property type="entry name" value="CENTROMERE PROTEIN H"/>
    <property type="match status" value="1"/>
</dbReference>
<dbReference type="GO" id="GO:0007052">
    <property type="term" value="P:mitotic spindle organization"/>
    <property type="evidence" value="ECO:0007669"/>
    <property type="project" value="TreeGrafter"/>
</dbReference>
<evidence type="ECO:0000256" key="4">
    <source>
        <dbReference type="ARBA" id="ARBA00022838"/>
    </source>
</evidence>
<keyword evidence="5" id="KW-0539">Nucleus</keyword>
<name>A0A397T4M0_9GLOM</name>
<evidence type="ECO:0000256" key="7">
    <source>
        <dbReference type="ARBA" id="ARBA00025735"/>
    </source>
</evidence>
<dbReference type="Pfam" id="PF05837">
    <property type="entry name" value="CENP-H"/>
    <property type="match status" value="1"/>
</dbReference>
<evidence type="ECO:0000256" key="1">
    <source>
        <dbReference type="ARBA" id="ARBA00004123"/>
    </source>
</evidence>